<dbReference type="eggNOG" id="ENOG5032R89">
    <property type="taxonomic scope" value="Bacteria"/>
</dbReference>
<proteinExistence type="predicted"/>
<dbReference type="EMBL" id="AONQ01000058">
    <property type="protein sequence ID" value="EME68626.1"/>
    <property type="molecule type" value="Genomic_DNA"/>
</dbReference>
<gene>
    <name evidence="2" type="ORF">H261_17543</name>
</gene>
<protein>
    <submittedName>
        <fullName evidence="2">Uncharacterized protein</fullName>
    </submittedName>
</protein>
<accession>M2Y6F0</accession>
<sequence length="828" mass="94189">MMGRFLLVRSAVMANAHRHIQNLGDLKAQFESALDLGIQDHPKPMTKRRREQGLYSSYLSDRCADLGSLVEDVLIHVEGRSRRQLRGGIYTHRWSHSAVSNSSVMRDEVGIGIFDNLKPRHTDLVNTSFWMPDRPDLQPVIAHEVAHNVIQHAYGDLEPHVLKTSKGSLPRLIRLFSTTLDSFGLTRFPSKDPRHAHDHALGELTCDLLAATVTGPAYLFALVQEIIGAGMDCLFRSPQDEIDFELADTWLDEGWAALNIPSLEWHLRLRLVCAWIKGMGTSDPLATRLCEGVETLCEILLQTIVHLGPRGIHDHVGPWQDMSHVLIQTARKSDALGEVKDWWKMRQDYAEKSPFRGGETQFVGLALERPTACADLPQDTRLFIQELLIEMKLKEKRPFAGKTIEIAKTDFPKIYGLTWKGDAEGFSQLFEHLHDVPWQSAMLRARDFLHHELGQLTAEKKRGEWLTDMSSDGAPGRELYQIALELFYWHQTSPADPIRTILRLWREKELVNSFTAETLRANVKNPECSDEEIKEDVTQLEQWWTWVDPELTAENVTRDGVLHEIAKSKITDIAEIAKKAGRKLVADRDLVEIGRIVKKIHPKAILHVHFNGINDLDEISQGASRSFFIRIQMMKLQQLRDIVAKYKIFDSRTGSSELLAISDHLDSTCHVETVRRGIQSGFLESADNNKKSVRLFLLERCAASRFGKQVAEELEEGPYTLESDPHKYFYHPLMGRYDLFGINSGDLPMRPRMPLFTKPPKQETPPLPSAQRLPPPCHPSSFATSLRSDFGYSRRSRCLCLRSKSEFLWHSCPLPSMSGQSDWISFTA</sequence>
<reference evidence="2 3" key="1">
    <citation type="journal article" date="2014" name="Genome Announc.">
        <title>Draft Genome Sequence of Magnetospirillum sp. Strain SO-1, a Freshwater Magnetotactic Bacterium Isolated from the Ol'khovka River, Russia.</title>
        <authorList>
            <person name="Grouzdev D.S."/>
            <person name="Dziuba M.V."/>
            <person name="Sukhacheva M.S."/>
            <person name="Mardanov A.V."/>
            <person name="Beletskiy A.V."/>
            <person name="Kuznetsov B.B."/>
            <person name="Skryabin K.G."/>
        </authorList>
    </citation>
    <scope>NUCLEOTIDE SEQUENCE [LARGE SCALE GENOMIC DNA]</scope>
    <source>
        <strain evidence="2 3">SO-1</strain>
    </source>
</reference>
<keyword evidence="3" id="KW-1185">Reference proteome</keyword>
<comment type="caution">
    <text evidence="2">The sequence shown here is derived from an EMBL/GenBank/DDBJ whole genome shotgun (WGS) entry which is preliminary data.</text>
</comment>
<organism evidence="2 3">
    <name type="scientific">Paramagnetospirillum caucaseum</name>
    <dbReference type="NCBI Taxonomy" id="1244869"/>
    <lineage>
        <taxon>Bacteria</taxon>
        <taxon>Pseudomonadati</taxon>
        <taxon>Pseudomonadota</taxon>
        <taxon>Alphaproteobacteria</taxon>
        <taxon>Rhodospirillales</taxon>
        <taxon>Magnetospirillaceae</taxon>
        <taxon>Paramagnetospirillum</taxon>
    </lineage>
</organism>
<name>M2Y6F0_9PROT</name>
<dbReference type="Proteomes" id="UP000011744">
    <property type="component" value="Unassembled WGS sequence"/>
</dbReference>
<evidence type="ECO:0000313" key="3">
    <source>
        <dbReference type="Proteomes" id="UP000011744"/>
    </source>
</evidence>
<evidence type="ECO:0000256" key="1">
    <source>
        <dbReference type="SAM" id="MobiDB-lite"/>
    </source>
</evidence>
<feature type="region of interest" description="Disordered" evidence="1">
    <location>
        <begin position="759"/>
        <end position="778"/>
    </location>
</feature>
<evidence type="ECO:0000313" key="2">
    <source>
        <dbReference type="EMBL" id="EME68626.1"/>
    </source>
</evidence>
<feature type="compositionally biased region" description="Pro residues" evidence="1">
    <location>
        <begin position="762"/>
        <end position="778"/>
    </location>
</feature>
<dbReference type="AlphaFoldDB" id="M2Y6F0"/>
<dbReference type="PATRIC" id="fig|1244869.3.peg.3516"/>